<keyword evidence="3 6" id="KW-0812">Transmembrane</keyword>
<reference evidence="8" key="1">
    <citation type="submission" date="2016-02" db="EMBL/GenBank/DDBJ databases">
        <authorList>
            <person name="Dunlap C."/>
        </authorList>
    </citation>
    <scope>NUCLEOTIDE SEQUENCE [LARGE SCALE GENOMIC DNA]</scope>
    <source>
        <strain evidence="8">NRRL B-41092</strain>
    </source>
</reference>
<sequence>MSFIKELFARFTLHEGQSKSAELAYFFLLSLFPLMIFMLTLTAYLPISKEDVLGAVDQYAPDSAMSMVKSIAEQTLNNRSGGLLSFGIIAVLWSASNGMNAIVRAFNHAYEVEENRSFIIIRLTSIFLTIAMVITILIALLLPVFGREIGLLAADFIGAPDLFLNVWSVVRWVISPLILLIVFTALYIFAPNKRLSFRFVLPGAVFAAAGWIIVSMLFSFYVGTFANYSATYGSIGGIIVLMIWFYLTGTLLILGGEINALLHKRKKFPDENPYRERKL</sequence>
<dbReference type="InterPro" id="IPR017039">
    <property type="entry name" value="Virul_fac_BrkB"/>
</dbReference>
<dbReference type="EMBL" id="LSBA01000004">
    <property type="protein sequence ID" value="KXZ22729.1"/>
    <property type="molecule type" value="Genomic_DNA"/>
</dbReference>
<evidence type="ECO:0000256" key="4">
    <source>
        <dbReference type="ARBA" id="ARBA00022989"/>
    </source>
</evidence>
<protein>
    <submittedName>
        <fullName evidence="7">Ribonuclease</fullName>
    </submittedName>
</protein>
<comment type="caution">
    <text evidence="7">The sequence shown here is derived from an EMBL/GenBank/DDBJ whole genome shotgun (WGS) entry which is preliminary data.</text>
</comment>
<proteinExistence type="predicted"/>
<evidence type="ECO:0000256" key="5">
    <source>
        <dbReference type="ARBA" id="ARBA00023136"/>
    </source>
</evidence>
<feature type="transmembrane region" description="Helical" evidence="6">
    <location>
        <begin position="23"/>
        <end position="47"/>
    </location>
</feature>
<evidence type="ECO:0000256" key="6">
    <source>
        <dbReference type="SAM" id="Phobius"/>
    </source>
</evidence>
<dbReference type="PANTHER" id="PTHR30213:SF0">
    <property type="entry name" value="UPF0761 MEMBRANE PROTEIN YIHY"/>
    <property type="match status" value="1"/>
</dbReference>
<evidence type="ECO:0000256" key="2">
    <source>
        <dbReference type="ARBA" id="ARBA00022475"/>
    </source>
</evidence>
<gene>
    <name evidence="7" type="ORF">AXI58_08130</name>
</gene>
<evidence type="ECO:0000313" key="7">
    <source>
        <dbReference type="EMBL" id="KXZ22729.1"/>
    </source>
</evidence>
<keyword evidence="4 6" id="KW-1133">Transmembrane helix</keyword>
<feature type="transmembrane region" description="Helical" evidence="6">
    <location>
        <begin position="234"/>
        <end position="256"/>
    </location>
</feature>
<dbReference type="Pfam" id="PF03631">
    <property type="entry name" value="Virul_fac_BrkB"/>
    <property type="match status" value="1"/>
</dbReference>
<feature type="transmembrane region" description="Helical" evidence="6">
    <location>
        <begin position="169"/>
        <end position="190"/>
    </location>
</feature>
<comment type="subcellular location">
    <subcellularLocation>
        <location evidence="1">Cell membrane</location>
        <topology evidence="1">Multi-pass membrane protein</topology>
    </subcellularLocation>
</comment>
<feature type="transmembrane region" description="Helical" evidence="6">
    <location>
        <begin position="83"/>
        <end position="107"/>
    </location>
</feature>
<dbReference type="PIRSF" id="PIRSF035875">
    <property type="entry name" value="RNase_BN"/>
    <property type="match status" value="1"/>
</dbReference>
<dbReference type="Proteomes" id="UP000075430">
    <property type="component" value="Unassembled WGS sequence"/>
</dbReference>
<keyword evidence="8" id="KW-1185">Reference proteome</keyword>
<dbReference type="OrthoDB" id="9775903at2"/>
<dbReference type="PANTHER" id="PTHR30213">
    <property type="entry name" value="INNER MEMBRANE PROTEIN YHJD"/>
    <property type="match status" value="1"/>
</dbReference>
<evidence type="ECO:0000313" key="8">
    <source>
        <dbReference type="Proteomes" id="UP000075430"/>
    </source>
</evidence>
<keyword evidence="5 6" id="KW-0472">Membrane</keyword>
<dbReference type="AlphaFoldDB" id="A0A150FBN1"/>
<accession>A0A150FBN1</accession>
<evidence type="ECO:0000256" key="1">
    <source>
        <dbReference type="ARBA" id="ARBA00004651"/>
    </source>
</evidence>
<organism evidence="7 8">
    <name type="scientific">Bacillus nakamurai</name>
    <dbReference type="NCBI Taxonomy" id="1793963"/>
    <lineage>
        <taxon>Bacteria</taxon>
        <taxon>Bacillati</taxon>
        <taxon>Bacillota</taxon>
        <taxon>Bacilli</taxon>
        <taxon>Bacillales</taxon>
        <taxon>Bacillaceae</taxon>
        <taxon>Bacillus</taxon>
    </lineage>
</organism>
<name>A0A150FBN1_9BACI</name>
<feature type="transmembrane region" description="Helical" evidence="6">
    <location>
        <begin position="199"/>
        <end position="222"/>
    </location>
</feature>
<evidence type="ECO:0000256" key="3">
    <source>
        <dbReference type="ARBA" id="ARBA00022692"/>
    </source>
</evidence>
<dbReference type="NCBIfam" id="TIGR00765">
    <property type="entry name" value="yihY_not_rbn"/>
    <property type="match status" value="1"/>
</dbReference>
<keyword evidence="2" id="KW-1003">Cell membrane</keyword>
<dbReference type="STRING" id="1793963.AXI58_08130"/>
<dbReference type="GO" id="GO:0005886">
    <property type="term" value="C:plasma membrane"/>
    <property type="evidence" value="ECO:0007669"/>
    <property type="project" value="UniProtKB-SubCell"/>
</dbReference>
<dbReference type="RefSeq" id="WP_061520319.1">
    <property type="nucleotide sequence ID" value="NZ_JANBMN010000038.1"/>
</dbReference>
<feature type="transmembrane region" description="Helical" evidence="6">
    <location>
        <begin position="119"/>
        <end position="142"/>
    </location>
</feature>